<name>A0A1J1HIA6_9DIPT</name>
<keyword evidence="2" id="KW-1185">Reference proteome</keyword>
<dbReference type="OrthoDB" id="121932at2759"/>
<dbReference type="InterPro" id="IPR032072">
    <property type="entry name" value="DUF4807"/>
</dbReference>
<accession>A0A1J1HIA6</accession>
<sequence>MKLKFYVLNRDSSLFTCFVIRTDLGVNTYLLGYKTSKQLETSRIFCLNPYSFHMFLNELNNCPTYHRAVAINIKRSSDPYVIQLVQCKSEFIDKTWGEIIRLLIWEQLEIDHMMSWLSTLGGAFSALGDYFETSAEIAGKISIQQMRLAFRLGDPGLRSRCLLYFSISLIQKHEFKIAQKIIKSQYEFAKQHDDVRLIKMCLGIWSKLQWTHKISRQSKKAQVIK</sequence>
<reference evidence="1 2" key="1">
    <citation type="submission" date="2015-04" db="EMBL/GenBank/DDBJ databases">
        <authorList>
            <person name="Syromyatnikov M.Y."/>
            <person name="Popov V.N."/>
        </authorList>
    </citation>
    <scope>NUCLEOTIDE SEQUENCE [LARGE SCALE GENOMIC DNA]</scope>
</reference>
<gene>
    <name evidence="1" type="ORF">CLUMA_CG001431</name>
</gene>
<evidence type="ECO:0000313" key="2">
    <source>
        <dbReference type="Proteomes" id="UP000183832"/>
    </source>
</evidence>
<dbReference type="AlphaFoldDB" id="A0A1J1HIA6"/>
<dbReference type="Pfam" id="PF16065">
    <property type="entry name" value="DUF4807"/>
    <property type="match status" value="1"/>
</dbReference>
<dbReference type="PANTHER" id="PTHR36693">
    <property type="entry name" value="GH02722P"/>
    <property type="match status" value="1"/>
</dbReference>
<dbReference type="Proteomes" id="UP000183832">
    <property type="component" value="Unassembled WGS sequence"/>
</dbReference>
<organism evidence="1 2">
    <name type="scientific">Clunio marinus</name>
    <dbReference type="NCBI Taxonomy" id="568069"/>
    <lineage>
        <taxon>Eukaryota</taxon>
        <taxon>Metazoa</taxon>
        <taxon>Ecdysozoa</taxon>
        <taxon>Arthropoda</taxon>
        <taxon>Hexapoda</taxon>
        <taxon>Insecta</taxon>
        <taxon>Pterygota</taxon>
        <taxon>Neoptera</taxon>
        <taxon>Endopterygota</taxon>
        <taxon>Diptera</taxon>
        <taxon>Nematocera</taxon>
        <taxon>Chironomoidea</taxon>
        <taxon>Chironomidae</taxon>
        <taxon>Clunio</taxon>
    </lineage>
</organism>
<dbReference type="EMBL" id="CVRI01000004">
    <property type="protein sequence ID" value="CRK87635.1"/>
    <property type="molecule type" value="Genomic_DNA"/>
</dbReference>
<dbReference type="PANTHER" id="PTHR36693:SF1">
    <property type="entry name" value="GH02722P"/>
    <property type="match status" value="1"/>
</dbReference>
<evidence type="ECO:0000313" key="1">
    <source>
        <dbReference type="EMBL" id="CRK87635.1"/>
    </source>
</evidence>
<dbReference type="STRING" id="568069.A0A1J1HIA6"/>
<protein>
    <submittedName>
        <fullName evidence="1">CLUMA_CG001431, isoform A</fullName>
    </submittedName>
</protein>
<proteinExistence type="predicted"/>